<keyword evidence="9" id="KW-0862">Zinc</keyword>
<evidence type="ECO:0000256" key="2">
    <source>
        <dbReference type="ARBA" id="ARBA00004651"/>
    </source>
</evidence>
<evidence type="ECO:0000256" key="6">
    <source>
        <dbReference type="ARBA" id="ARBA00022692"/>
    </source>
</evidence>
<evidence type="ECO:0000313" key="16">
    <source>
        <dbReference type="Proteomes" id="UP000192923"/>
    </source>
</evidence>
<dbReference type="GO" id="GO:0006508">
    <property type="term" value="P:proteolysis"/>
    <property type="evidence" value="ECO:0007669"/>
    <property type="project" value="UniProtKB-KW"/>
</dbReference>
<feature type="transmembrane region" description="Helical" evidence="13">
    <location>
        <begin position="131"/>
        <end position="151"/>
    </location>
</feature>
<comment type="subcellular location">
    <subcellularLocation>
        <location evidence="2">Cell membrane</location>
        <topology evidence="2">Multi-pass membrane protein</topology>
    </subcellularLocation>
</comment>
<dbReference type="InterPro" id="IPR008915">
    <property type="entry name" value="Peptidase_M50"/>
</dbReference>
<accession>A0A1Y6CXW8</accession>
<keyword evidence="16" id="KW-1185">Reference proteome</keyword>
<evidence type="ECO:0000256" key="8">
    <source>
        <dbReference type="ARBA" id="ARBA00022801"/>
    </source>
</evidence>
<evidence type="ECO:0000256" key="12">
    <source>
        <dbReference type="ARBA" id="ARBA00023136"/>
    </source>
</evidence>
<dbReference type="STRING" id="1760988.SAMN02949497_2883"/>
<evidence type="ECO:0000256" key="1">
    <source>
        <dbReference type="ARBA" id="ARBA00001947"/>
    </source>
</evidence>
<keyword evidence="6 13" id="KW-0812">Transmembrane</keyword>
<dbReference type="GO" id="GO:0008237">
    <property type="term" value="F:metallopeptidase activity"/>
    <property type="evidence" value="ECO:0007669"/>
    <property type="project" value="UniProtKB-KW"/>
</dbReference>
<keyword evidence="5 15" id="KW-0645">Protease</keyword>
<evidence type="ECO:0000259" key="14">
    <source>
        <dbReference type="Pfam" id="PF02163"/>
    </source>
</evidence>
<keyword evidence="4" id="KW-1003">Cell membrane</keyword>
<feature type="transmembrane region" description="Helical" evidence="13">
    <location>
        <begin position="97"/>
        <end position="119"/>
    </location>
</feature>
<dbReference type="Proteomes" id="UP000192923">
    <property type="component" value="Unassembled WGS sequence"/>
</dbReference>
<dbReference type="EMBL" id="FXAM01000001">
    <property type="protein sequence ID" value="SMF95518.1"/>
    <property type="molecule type" value="Genomic_DNA"/>
</dbReference>
<proteinExistence type="inferred from homology"/>
<evidence type="ECO:0000256" key="9">
    <source>
        <dbReference type="ARBA" id="ARBA00022833"/>
    </source>
</evidence>
<gene>
    <name evidence="15" type="ORF">SAMN02949497_2883</name>
</gene>
<evidence type="ECO:0000256" key="5">
    <source>
        <dbReference type="ARBA" id="ARBA00022670"/>
    </source>
</evidence>
<name>A0A1Y6CXW8_9GAMM</name>
<keyword evidence="8" id="KW-0378">Hydrolase</keyword>
<feature type="transmembrane region" description="Helical" evidence="13">
    <location>
        <begin position="57"/>
        <end position="77"/>
    </location>
</feature>
<evidence type="ECO:0000256" key="3">
    <source>
        <dbReference type="ARBA" id="ARBA00007931"/>
    </source>
</evidence>
<dbReference type="AlphaFoldDB" id="A0A1Y6CXW8"/>
<comment type="similarity">
    <text evidence="3">Belongs to the peptidase M50B family.</text>
</comment>
<dbReference type="InterPro" id="IPR052348">
    <property type="entry name" value="Metallopeptidase_M50B"/>
</dbReference>
<keyword evidence="11" id="KW-0482">Metalloprotease</keyword>
<dbReference type="CDD" id="cd06158">
    <property type="entry name" value="S2P-M50_like_1"/>
    <property type="match status" value="1"/>
</dbReference>
<evidence type="ECO:0000256" key="10">
    <source>
        <dbReference type="ARBA" id="ARBA00022989"/>
    </source>
</evidence>
<dbReference type="GO" id="GO:0005886">
    <property type="term" value="C:plasma membrane"/>
    <property type="evidence" value="ECO:0007669"/>
    <property type="project" value="UniProtKB-SubCell"/>
</dbReference>
<keyword evidence="7" id="KW-0479">Metal-binding</keyword>
<dbReference type="PANTHER" id="PTHR35864:SF1">
    <property type="entry name" value="ZINC METALLOPROTEASE YWHC-RELATED"/>
    <property type="match status" value="1"/>
</dbReference>
<dbReference type="InterPro" id="IPR044537">
    <property type="entry name" value="Rip2-like"/>
</dbReference>
<comment type="cofactor">
    <cofactor evidence="1">
        <name>Zn(2+)</name>
        <dbReference type="ChEBI" id="CHEBI:29105"/>
    </cofactor>
</comment>
<sequence>MEQLTTVGRFAVWALPVIFAITLHEVAHGWVAKLLGDKTADRLGRLTLNPLKHIDPVGTVILPGVMLVLGGFIFGWAKPVPVDWGKLHQPKRDIGLVALAGPLANLLMVASWILIAKLAHVIGDRYYSLPMIYMAAAGIYINLMLMLINLVPLPPLDGGRIMTSLLPDKWAYRYGQLEQYGLLILLILIATPALSLLLGGPMNLLLNQSLLYAGIPYGILYQLMGPGG</sequence>
<dbReference type="GO" id="GO:0046872">
    <property type="term" value="F:metal ion binding"/>
    <property type="evidence" value="ECO:0007669"/>
    <property type="project" value="UniProtKB-KW"/>
</dbReference>
<organism evidence="15 16">
    <name type="scientific">Methylomagnum ishizawai</name>
    <dbReference type="NCBI Taxonomy" id="1760988"/>
    <lineage>
        <taxon>Bacteria</taxon>
        <taxon>Pseudomonadati</taxon>
        <taxon>Pseudomonadota</taxon>
        <taxon>Gammaproteobacteria</taxon>
        <taxon>Methylococcales</taxon>
        <taxon>Methylococcaceae</taxon>
        <taxon>Methylomagnum</taxon>
    </lineage>
</organism>
<dbReference type="PANTHER" id="PTHR35864">
    <property type="entry name" value="ZINC METALLOPROTEASE MJ0611-RELATED"/>
    <property type="match status" value="1"/>
</dbReference>
<evidence type="ECO:0000256" key="4">
    <source>
        <dbReference type="ARBA" id="ARBA00022475"/>
    </source>
</evidence>
<feature type="domain" description="Peptidase M50" evidence="14">
    <location>
        <begin position="115"/>
        <end position="167"/>
    </location>
</feature>
<evidence type="ECO:0000256" key="7">
    <source>
        <dbReference type="ARBA" id="ARBA00022723"/>
    </source>
</evidence>
<keyword evidence="12 13" id="KW-0472">Membrane</keyword>
<dbReference type="Pfam" id="PF02163">
    <property type="entry name" value="Peptidase_M50"/>
    <property type="match status" value="1"/>
</dbReference>
<evidence type="ECO:0000313" key="15">
    <source>
        <dbReference type="EMBL" id="SMF95518.1"/>
    </source>
</evidence>
<protein>
    <submittedName>
        <fullName evidence="15">Zn-dependent protease (Includes SpoIVFB)</fullName>
    </submittedName>
</protein>
<evidence type="ECO:0000256" key="13">
    <source>
        <dbReference type="SAM" id="Phobius"/>
    </source>
</evidence>
<dbReference type="RefSeq" id="WP_085213810.1">
    <property type="nucleotide sequence ID" value="NZ_FXAM01000001.1"/>
</dbReference>
<dbReference type="OrthoDB" id="9800627at2"/>
<evidence type="ECO:0000256" key="11">
    <source>
        <dbReference type="ARBA" id="ARBA00023049"/>
    </source>
</evidence>
<keyword evidence="10 13" id="KW-1133">Transmembrane helix</keyword>
<reference evidence="15 16" key="1">
    <citation type="submission" date="2016-12" db="EMBL/GenBank/DDBJ databases">
        <authorList>
            <person name="Song W.-J."/>
            <person name="Kurnit D.M."/>
        </authorList>
    </citation>
    <scope>NUCLEOTIDE SEQUENCE [LARGE SCALE GENOMIC DNA]</scope>
    <source>
        <strain evidence="15 16">175</strain>
    </source>
</reference>
<feature type="transmembrane region" description="Helical" evidence="13">
    <location>
        <begin position="12"/>
        <end position="36"/>
    </location>
</feature>
<feature type="transmembrane region" description="Helical" evidence="13">
    <location>
        <begin position="180"/>
        <end position="198"/>
    </location>
</feature>